<feature type="transmembrane region" description="Helical" evidence="7">
    <location>
        <begin position="629"/>
        <end position="655"/>
    </location>
</feature>
<accession>E8N2G6</accession>
<dbReference type="Gene3D" id="2.30.30.90">
    <property type="match status" value="2"/>
</dbReference>
<feature type="transmembrane region" description="Helical" evidence="7">
    <location>
        <begin position="579"/>
        <end position="609"/>
    </location>
</feature>
<dbReference type="Pfam" id="PF04023">
    <property type="entry name" value="FeoA"/>
    <property type="match status" value="2"/>
</dbReference>
<dbReference type="OrthoDB" id="9787548at2"/>
<evidence type="ECO:0000313" key="10">
    <source>
        <dbReference type="Proteomes" id="UP000008922"/>
    </source>
</evidence>
<dbReference type="PRINTS" id="PR00447">
    <property type="entry name" value="NATRESASSCMP"/>
</dbReference>
<keyword evidence="7" id="KW-1003">Cell membrane</keyword>
<dbReference type="NCBIfam" id="NF037982">
    <property type="entry name" value="Nramp_1"/>
    <property type="match status" value="1"/>
</dbReference>
<dbReference type="NCBIfam" id="NF001923">
    <property type="entry name" value="PRK00701.1"/>
    <property type="match status" value="1"/>
</dbReference>
<dbReference type="SUPFAM" id="SSF50037">
    <property type="entry name" value="C-terminal domain of transcriptional repressors"/>
    <property type="match status" value="1"/>
</dbReference>
<feature type="domain" description="Ferrous iron transporter FeoA-like" evidence="8">
    <location>
        <begin position="253"/>
        <end position="325"/>
    </location>
</feature>
<dbReference type="NCBIfam" id="TIGR01197">
    <property type="entry name" value="nramp"/>
    <property type="match status" value="1"/>
</dbReference>
<reference evidence="9 10" key="1">
    <citation type="submission" date="2010-12" db="EMBL/GenBank/DDBJ databases">
        <title>Whole genome sequence of Anaerolinea thermophila UNI-1.</title>
        <authorList>
            <person name="Narita-Yamada S."/>
            <person name="Kishi E."/>
            <person name="Watanabe Y."/>
            <person name="Takasaki K."/>
            <person name="Ankai A."/>
            <person name="Oguchi A."/>
            <person name="Fukui S."/>
            <person name="Takahashi M."/>
            <person name="Yashiro I."/>
            <person name="Hosoyama A."/>
            <person name="Sekiguchi Y."/>
            <person name="Hanada S."/>
            <person name="Fujita N."/>
        </authorList>
    </citation>
    <scope>NUCLEOTIDE SEQUENCE [LARGE SCALE GENOMIC DNA]</scope>
    <source>
        <strain evidence="10">DSM 14523 / JCM 11388 / NBRC 100420 / UNI-1</strain>
    </source>
</reference>
<dbReference type="eggNOG" id="COG1321">
    <property type="taxonomic scope" value="Bacteria"/>
</dbReference>
<evidence type="ECO:0000256" key="2">
    <source>
        <dbReference type="ARBA" id="ARBA00022448"/>
    </source>
</evidence>
<feature type="transmembrane region" description="Helical" evidence="7">
    <location>
        <begin position="705"/>
        <end position="723"/>
    </location>
</feature>
<comment type="function">
    <text evidence="7">H(+)-stimulated, divalent metal cation uptake system.</text>
</comment>
<dbReference type="KEGG" id="atm:ANT_07380"/>
<dbReference type="InterPro" id="IPR008988">
    <property type="entry name" value="Transcriptional_repressor_C"/>
</dbReference>
<keyword evidence="7" id="KW-0769">Symport</keyword>
<evidence type="ECO:0000313" key="9">
    <source>
        <dbReference type="EMBL" id="BAJ62772.1"/>
    </source>
</evidence>
<dbReference type="GO" id="GO:0015086">
    <property type="term" value="F:cadmium ion transmembrane transporter activity"/>
    <property type="evidence" value="ECO:0007669"/>
    <property type="project" value="TreeGrafter"/>
</dbReference>
<feature type="transmembrane region" description="Helical" evidence="7">
    <location>
        <begin position="735"/>
        <end position="756"/>
    </location>
</feature>
<dbReference type="SMART" id="SM00899">
    <property type="entry name" value="FeoA"/>
    <property type="match status" value="2"/>
</dbReference>
<feature type="transmembrane region" description="Helical" evidence="7">
    <location>
        <begin position="396"/>
        <end position="415"/>
    </location>
</feature>
<dbReference type="RefSeq" id="WP_013559165.1">
    <property type="nucleotide sequence ID" value="NC_014960.1"/>
</dbReference>
<dbReference type="EMBL" id="AP012029">
    <property type="protein sequence ID" value="BAJ62772.1"/>
    <property type="molecule type" value="Genomic_DNA"/>
</dbReference>
<dbReference type="AlphaFoldDB" id="E8N2G6"/>
<dbReference type="GO" id="GO:0005886">
    <property type="term" value="C:plasma membrane"/>
    <property type="evidence" value="ECO:0007669"/>
    <property type="project" value="UniProtKB-SubCell"/>
</dbReference>
<feature type="transmembrane region" description="Helical" evidence="7">
    <location>
        <begin position="6"/>
        <end position="25"/>
    </location>
</feature>
<dbReference type="HAMAP" id="MF_00221">
    <property type="entry name" value="NRAMP"/>
    <property type="match status" value="1"/>
</dbReference>
<sequence length="759" mass="83529">MNLYWVIGVLILIVMVQAILIFLLWRRSRQVVLGLDEIAEDTLKVLYHLSRQKAPVSRSELIRGADIQPARFPIIVEEMTRRKWVLLQGENLILLPAGERRAIELIRAHRLWERYLADKEGVALHALHEEAMRREHLTSPEEADRLAAELGHPQFDPHGDPIPTREGLLVHGESGVPLSRWPEKQMAQVTHVEDEPPALFSQLALLGLTPGAQVEIDVREPNRILLWSGRRRIALSPVAAEGVFVVPQPPEQVSLSEIEIGQSGRILSIRNTQALDPALTQAGLRAGAEVAAIRADPLGDPVYYRVNGNTIPLSRVQANQIQLDALTIREITLPQKPWLQEEIERLKEIMVRYGSGAVLKRALLFLGPAFLISVGYMDPGNWGTDIEGGARFGYCLLWVILLANLMAILMQTLSAKLGIATGKSLPEVCRDHYPKWLSVTLWVTAELAAIATDLAEFLGGAVGFYLLFGIPLFPAALLTGVIISLILLLEHYGFRKLEMVIIGLIAVIGFMYMAEIWLSKPDWSQIAHGLLIPTLPDGAMLVAVGIIGATVMPHNLYLHSALIQTRVRVSDSLRRKQSVYRLAIVDSIVALNGAFLVNSAILTMSAAAFSGGRLHEYSLESAHQTLVPLLGPLAGTAFAIALLASGLSSSTTATMAGQVIMEGFINHRMNVWLRRAITMIPSLIIIGLGLNPLTILILSQVSLSFQLPFAMIPLVLFTSNREIMGEFTNRPATTFLAWLTTGMILTLNILLLVQTFSSG</sequence>
<dbReference type="GO" id="GO:0005384">
    <property type="term" value="F:manganese ion transmembrane transporter activity"/>
    <property type="evidence" value="ECO:0007669"/>
    <property type="project" value="TreeGrafter"/>
</dbReference>
<keyword evidence="5" id="KW-0408">Iron</keyword>
<keyword evidence="3 7" id="KW-0812">Transmembrane</keyword>
<dbReference type="GO" id="GO:0046983">
    <property type="term" value="F:protein dimerization activity"/>
    <property type="evidence" value="ECO:0007669"/>
    <property type="project" value="InterPro"/>
</dbReference>
<feature type="transmembrane region" description="Helical" evidence="7">
    <location>
        <begin position="464"/>
        <end position="488"/>
    </location>
</feature>
<dbReference type="InterPro" id="IPR007167">
    <property type="entry name" value="Fe-transptr_FeoA-like"/>
</dbReference>
<feature type="transmembrane region" description="Helical" evidence="7">
    <location>
        <begin position="676"/>
        <end position="699"/>
    </location>
</feature>
<keyword evidence="10" id="KW-1185">Reference proteome</keyword>
<comment type="similarity">
    <text evidence="7">Belongs to the NRAMP family.</text>
</comment>
<dbReference type="InterPro" id="IPR038157">
    <property type="entry name" value="FeoA_core_dom"/>
</dbReference>
<dbReference type="InParanoid" id="E8N2G6"/>
<dbReference type="Gene3D" id="1.10.10.10">
    <property type="entry name" value="Winged helix-like DNA-binding domain superfamily/Winged helix DNA-binding domain"/>
    <property type="match status" value="1"/>
</dbReference>
<dbReference type="Pfam" id="PF01566">
    <property type="entry name" value="Nramp"/>
    <property type="match status" value="1"/>
</dbReference>
<dbReference type="eggNOG" id="COG1918">
    <property type="taxonomic scope" value="Bacteria"/>
</dbReference>
<dbReference type="GO" id="GO:0034755">
    <property type="term" value="P:iron ion transmembrane transport"/>
    <property type="evidence" value="ECO:0007669"/>
    <property type="project" value="TreeGrafter"/>
</dbReference>
<dbReference type="Pfam" id="PF02742">
    <property type="entry name" value="Fe_dep_repr_C"/>
    <property type="match status" value="1"/>
</dbReference>
<dbReference type="GO" id="GO:0046914">
    <property type="term" value="F:transition metal ion binding"/>
    <property type="evidence" value="ECO:0007669"/>
    <property type="project" value="InterPro"/>
</dbReference>
<dbReference type="InterPro" id="IPR001046">
    <property type="entry name" value="NRAMP_fam"/>
</dbReference>
<dbReference type="HOGENOM" id="CLU_367107_0_0_0"/>
<evidence type="ECO:0000256" key="5">
    <source>
        <dbReference type="ARBA" id="ARBA00023004"/>
    </source>
</evidence>
<dbReference type="InterPro" id="IPR036388">
    <property type="entry name" value="WH-like_DNA-bd_sf"/>
</dbReference>
<dbReference type="SMART" id="SM00529">
    <property type="entry name" value="HTH_DTXR"/>
    <property type="match status" value="1"/>
</dbReference>
<evidence type="ECO:0000256" key="7">
    <source>
        <dbReference type="HAMAP-Rule" id="MF_00221"/>
    </source>
</evidence>
<evidence type="ECO:0000256" key="4">
    <source>
        <dbReference type="ARBA" id="ARBA00022989"/>
    </source>
</evidence>
<dbReference type="Proteomes" id="UP000008922">
    <property type="component" value="Chromosome"/>
</dbReference>
<evidence type="ECO:0000256" key="1">
    <source>
        <dbReference type="ARBA" id="ARBA00004141"/>
    </source>
</evidence>
<dbReference type="GO" id="GO:0003700">
    <property type="term" value="F:DNA-binding transcription factor activity"/>
    <property type="evidence" value="ECO:0007669"/>
    <property type="project" value="InterPro"/>
</dbReference>
<dbReference type="InterPro" id="IPR022689">
    <property type="entry name" value="Iron_dep_repressor"/>
</dbReference>
<dbReference type="STRING" id="926569.ANT_07380"/>
<dbReference type="SUPFAM" id="SSF47979">
    <property type="entry name" value="Iron-dependent repressor protein, dimerization domain"/>
    <property type="match status" value="1"/>
</dbReference>
<name>E8N2G6_ANATU</name>
<protein>
    <recommendedName>
        <fullName evidence="7">Divalent metal cation transporter MntH</fullName>
    </recommendedName>
</protein>
<dbReference type="GO" id="GO:0015293">
    <property type="term" value="F:symporter activity"/>
    <property type="evidence" value="ECO:0007669"/>
    <property type="project" value="UniProtKB-UniRule"/>
</dbReference>
<evidence type="ECO:0000259" key="8">
    <source>
        <dbReference type="SMART" id="SM00899"/>
    </source>
</evidence>
<feature type="domain" description="Ferrous iron transporter FeoA-like" evidence="8">
    <location>
        <begin position="176"/>
        <end position="247"/>
    </location>
</feature>
<dbReference type="FunCoup" id="E8N2G6">
    <property type="interactions" value="259"/>
</dbReference>
<dbReference type="InterPro" id="IPR036421">
    <property type="entry name" value="Fe_dep_repressor_sf"/>
</dbReference>
<comment type="subcellular location">
    <subcellularLocation>
        <location evidence="7">Cell membrane</location>
        <topology evidence="7">Multi-pass membrane protein</topology>
    </subcellularLocation>
    <subcellularLocation>
        <location evidence="1">Membrane</location>
        <topology evidence="1">Multi-pass membrane protein</topology>
    </subcellularLocation>
</comment>
<dbReference type="InterPro" id="IPR001367">
    <property type="entry name" value="Fe_dep_repressor"/>
</dbReference>
<dbReference type="eggNOG" id="COG1914">
    <property type="taxonomic scope" value="Bacteria"/>
</dbReference>
<gene>
    <name evidence="7 9" type="primary">mntH</name>
    <name evidence="9" type="ordered locus">ANT_07380</name>
</gene>
<proteinExistence type="inferred from homology"/>
<organism evidence="9 10">
    <name type="scientific">Anaerolinea thermophila (strain DSM 14523 / JCM 11388 / NBRC 100420 / UNI-1)</name>
    <dbReference type="NCBI Taxonomy" id="926569"/>
    <lineage>
        <taxon>Bacteria</taxon>
        <taxon>Bacillati</taxon>
        <taxon>Chloroflexota</taxon>
        <taxon>Anaerolineae</taxon>
        <taxon>Anaerolineales</taxon>
        <taxon>Anaerolineaceae</taxon>
        <taxon>Anaerolinea</taxon>
    </lineage>
</organism>
<keyword evidence="7" id="KW-0406">Ion transport</keyword>
<dbReference type="PANTHER" id="PTHR11706:SF33">
    <property type="entry name" value="NATURAL RESISTANCE-ASSOCIATED MACROPHAGE PROTEIN 2"/>
    <property type="match status" value="1"/>
</dbReference>
<evidence type="ECO:0000256" key="3">
    <source>
        <dbReference type="ARBA" id="ARBA00022692"/>
    </source>
</evidence>
<keyword evidence="6 7" id="KW-0472">Membrane</keyword>
<evidence type="ECO:0000256" key="6">
    <source>
        <dbReference type="ARBA" id="ARBA00023136"/>
    </source>
</evidence>
<feature type="transmembrane region" description="Helical" evidence="7">
    <location>
        <begin position="358"/>
        <end position="376"/>
    </location>
</feature>
<keyword evidence="2 7" id="KW-0813">Transport</keyword>
<dbReference type="PANTHER" id="PTHR11706">
    <property type="entry name" value="SOLUTE CARRIER PROTEIN FAMILY 11 MEMBER"/>
    <property type="match status" value="1"/>
</dbReference>
<feature type="transmembrane region" description="Helical" evidence="7">
    <location>
        <begin position="538"/>
        <end position="558"/>
    </location>
</feature>
<feature type="transmembrane region" description="Helical" evidence="7">
    <location>
        <begin position="500"/>
        <end position="518"/>
    </location>
</feature>
<keyword evidence="4 7" id="KW-1133">Transmembrane helix</keyword>